<evidence type="ECO:0000256" key="1">
    <source>
        <dbReference type="SAM" id="Phobius"/>
    </source>
</evidence>
<organism evidence="2 3">
    <name type="scientific">Cupriavidus basilensis OR16</name>
    <dbReference type="NCBI Taxonomy" id="1127483"/>
    <lineage>
        <taxon>Bacteria</taxon>
        <taxon>Pseudomonadati</taxon>
        <taxon>Pseudomonadota</taxon>
        <taxon>Betaproteobacteria</taxon>
        <taxon>Burkholderiales</taxon>
        <taxon>Burkholderiaceae</taxon>
        <taxon>Cupriavidus</taxon>
    </lineage>
</organism>
<evidence type="ECO:0000313" key="3">
    <source>
        <dbReference type="Proteomes" id="UP000005808"/>
    </source>
</evidence>
<keyword evidence="1" id="KW-0812">Transmembrane</keyword>
<name>H1S6D9_9BURK</name>
<proteinExistence type="predicted"/>
<dbReference type="AlphaFoldDB" id="H1S6D9"/>
<protein>
    <submittedName>
        <fullName evidence="2">Uncharacterized protein</fullName>
    </submittedName>
</protein>
<keyword evidence="1" id="KW-1133">Transmembrane helix</keyword>
<evidence type="ECO:0000313" key="2">
    <source>
        <dbReference type="EMBL" id="EHP41963.1"/>
    </source>
</evidence>
<accession>H1S6D9</accession>
<comment type="caution">
    <text evidence="2">The sequence shown here is derived from an EMBL/GenBank/DDBJ whole genome shotgun (WGS) entry which is preliminary data.</text>
</comment>
<dbReference type="Proteomes" id="UP000005808">
    <property type="component" value="Unassembled WGS sequence"/>
</dbReference>
<dbReference type="EMBL" id="AHJE01000042">
    <property type="protein sequence ID" value="EHP41963.1"/>
    <property type="molecule type" value="Genomic_DNA"/>
</dbReference>
<gene>
    <name evidence="2" type="ORF">OR16_17287</name>
</gene>
<keyword evidence="1" id="KW-0472">Membrane</keyword>
<reference evidence="2 3" key="1">
    <citation type="journal article" date="2012" name="J. Bacteriol.">
        <title>De Novo Genome Project of Cupriavidus basilensis OR16.</title>
        <authorList>
            <person name="Cserhati M."/>
            <person name="Kriszt B."/>
            <person name="Szoboszlay S."/>
            <person name="Toth A."/>
            <person name="Szabo I."/>
            <person name="Tancsics A."/>
            <person name="Nagy I."/>
            <person name="Horvath B."/>
            <person name="Nagy I."/>
            <person name="Kukolya J."/>
        </authorList>
    </citation>
    <scope>NUCLEOTIDE SEQUENCE [LARGE SCALE GENOMIC DNA]</scope>
    <source>
        <strain evidence="2 3">OR16</strain>
    </source>
</reference>
<sequence length="159" mass="16199">MASPVLALVAAVFLLSTSVFCCFATVILLPFTGADAAFLPLVLALSPLSCAEVEGLKFSDRRVPVEVDAAGALALRAVLAGTGWAGALTDAAALAAAVIFTDALPLPDWGALVETFSVALAFAIGTLTFTRRGEKDSAIETGNCSTSQLASFPSGEVFT</sequence>
<feature type="transmembrane region" description="Helical" evidence="1">
    <location>
        <begin position="37"/>
        <end position="56"/>
    </location>
</feature>
<feature type="transmembrane region" description="Helical" evidence="1">
    <location>
        <begin position="77"/>
        <end position="99"/>
    </location>
</feature>
<feature type="transmembrane region" description="Helical" evidence="1">
    <location>
        <begin position="111"/>
        <end position="129"/>
    </location>
</feature>